<dbReference type="InterPro" id="IPR029063">
    <property type="entry name" value="SAM-dependent_MTases_sf"/>
</dbReference>
<evidence type="ECO:0000313" key="2">
    <source>
        <dbReference type="Proteomes" id="UP000276254"/>
    </source>
</evidence>
<keyword evidence="1" id="KW-0489">Methyltransferase</keyword>
<dbReference type="Pfam" id="PF13489">
    <property type="entry name" value="Methyltransf_23"/>
    <property type="match status" value="1"/>
</dbReference>
<dbReference type="CDD" id="cd02440">
    <property type="entry name" value="AdoMet_MTases"/>
    <property type="match status" value="1"/>
</dbReference>
<reference evidence="1 2" key="1">
    <citation type="submission" date="2018-09" db="EMBL/GenBank/DDBJ databases">
        <title>Sphingomonas peninsula sp. nov., isolated from fildes peninsula, Antarctic soil.</title>
        <authorList>
            <person name="Yingchao G."/>
        </authorList>
    </citation>
    <scope>NUCLEOTIDE SEQUENCE [LARGE SCALE GENOMIC DNA]</scope>
    <source>
        <strain evidence="1 2">YZ-8</strain>
    </source>
</reference>
<organism evidence="1 2">
    <name type="scientific">Sphingomonas paeninsulae</name>
    <dbReference type="NCBI Taxonomy" id="2319844"/>
    <lineage>
        <taxon>Bacteria</taxon>
        <taxon>Pseudomonadati</taxon>
        <taxon>Pseudomonadota</taxon>
        <taxon>Alphaproteobacteria</taxon>
        <taxon>Sphingomonadales</taxon>
        <taxon>Sphingomonadaceae</taxon>
        <taxon>Sphingomonas</taxon>
    </lineage>
</organism>
<dbReference type="KEGG" id="spha:D3Y57_08525"/>
<dbReference type="SUPFAM" id="SSF53335">
    <property type="entry name" value="S-adenosyl-L-methionine-dependent methyltransferases"/>
    <property type="match status" value="1"/>
</dbReference>
<gene>
    <name evidence="1" type="ORF">D3Y57_08525</name>
</gene>
<keyword evidence="2" id="KW-1185">Reference proteome</keyword>
<keyword evidence="1" id="KW-0808">Transferase</keyword>
<proteinExistence type="predicted"/>
<evidence type="ECO:0000313" key="1">
    <source>
        <dbReference type="EMBL" id="AYJ87848.1"/>
    </source>
</evidence>
<dbReference type="EMBL" id="CP032829">
    <property type="protein sequence ID" value="AYJ87848.1"/>
    <property type="molecule type" value="Genomic_DNA"/>
</dbReference>
<protein>
    <submittedName>
        <fullName evidence="1">Class I SAM-dependent methyltransferase</fullName>
    </submittedName>
</protein>
<dbReference type="AlphaFoldDB" id="A0A494TQV5"/>
<dbReference type="GO" id="GO:0008168">
    <property type="term" value="F:methyltransferase activity"/>
    <property type="evidence" value="ECO:0007669"/>
    <property type="project" value="UniProtKB-KW"/>
</dbReference>
<accession>A0A494TQV5</accession>
<dbReference type="Gene3D" id="3.40.50.150">
    <property type="entry name" value="Vaccinia Virus protein VP39"/>
    <property type="match status" value="1"/>
</dbReference>
<dbReference type="OrthoDB" id="9801609at2"/>
<dbReference type="Proteomes" id="UP000276254">
    <property type="component" value="Chromosome"/>
</dbReference>
<sequence>MAPGYHESRLSHDPRRDVLWQSLWRYYFRKRIAPTDCVLDLGCGYGEFINNVTARRRIGLDVWNGSAAHLDKGVEPIVSSVTALDGVDDGSVDYAFASNLFEHVTQSDFAQVLASLRRKLSPSGTLTILQPNYRYAYREYFDDYTHISVYSHISLADFLRANGYDVIEVRPRFLPLTVKSRLPVWPFLIGLYLALPFKPMGKQMLIRARPQSGSAIHE</sequence>
<name>A0A494TQV5_SPHPE</name>
<dbReference type="GO" id="GO:0032259">
    <property type="term" value="P:methylation"/>
    <property type="evidence" value="ECO:0007669"/>
    <property type="project" value="UniProtKB-KW"/>
</dbReference>